<evidence type="ECO:0000313" key="7">
    <source>
        <dbReference type="EMBL" id="KAK3554688.1"/>
    </source>
</evidence>
<dbReference type="GO" id="GO:0019901">
    <property type="term" value="F:protein kinase binding"/>
    <property type="evidence" value="ECO:0007669"/>
    <property type="project" value="TreeGrafter"/>
</dbReference>
<proteinExistence type="inferred from homology"/>
<feature type="region of interest" description="Disordered" evidence="5">
    <location>
        <begin position="857"/>
        <end position="905"/>
    </location>
</feature>
<feature type="domain" description="Scaffolding anchor of CK1" evidence="6">
    <location>
        <begin position="24"/>
        <end position="289"/>
    </location>
</feature>
<name>A0AAE0VFJ0_9TELE</name>
<reference evidence="7" key="1">
    <citation type="submission" date="2023-06" db="EMBL/GenBank/DDBJ databases">
        <title>Male Hemibagrus guttatus genome.</title>
        <authorList>
            <person name="Bian C."/>
        </authorList>
    </citation>
    <scope>NUCLEOTIDE SEQUENCE</scope>
    <source>
        <strain evidence="7">Male_cb2023</strain>
        <tissue evidence="7">Muscle</tissue>
    </source>
</reference>
<accession>A0AAE0VFJ0</accession>
<feature type="region of interest" description="Disordered" evidence="5">
    <location>
        <begin position="722"/>
        <end position="812"/>
    </location>
</feature>
<protein>
    <recommendedName>
        <fullName evidence="6">Scaffolding anchor of CK1 domain-containing protein</fullName>
    </recommendedName>
</protein>
<feature type="compositionally biased region" description="Polar residues" evidence="5">
    <location>
        <begin position="781"/>
        <end position="796"/>
    </location>
</feature>
<comment type="subcellular location">
    <subcellularLocation>
        <location evidence="1">Cytoplasm</location>
        <location evidence="1">Cytoskeleton</location>
    </subcellularLocation>
</comment>
<feature type="compositionally biased region" description="Low complexity" evidence="5">
    <location>
        <begin position="877"/>
        <end position="888"/>
    </location>
</feature>
<keyword evidence="4" id="KW-0206">Cytoskeleton</keyword>
<sequence length="920" mass="105023">MIQGPFIMESNLSMLSSLKEDFSPEDYILPHYKEAYRLAIDCLVSGGKQLYQDFLQAEKIISFLSDDEIDFITQNTEQLPVSEDVEDVDSTMDDANSTGTYWPTHSDAPPPDLDLGWPEVMHNRLQTNINILYHPPRLNSPTIKEALRKHIQDARQVIAIAMDMFTDIDIFKEVVDASIRGVPVYILLDHTHFKSFLNMTANLDIQIQKLRNMRVRTVHGQEYLCKSGAKFRGAMGQKFLLVDCQTVFFGSYSLMWSCEKIHLNMVQVITGELVESYDEEFRTLYARSNIPVEFQSQDVLSDRRMNGKIENYFCRPIRAFERKDQLRHTLDSVYRQTCERQAGFRGMGEDLPIPHHSRFLQDALEFNKRHSYAGEPREPSHVTQQSRYGSSNWNVAEDIRRYGGNYPTVMENPYGSTRLNFLNRTANMRQSYHGHDKQMLSMQQTMPSLASTSKSFLRTWRIESYLKNSDAALGEPYDYLDQYEMENKPVPAMPSRLRSSLVFRSIIPEDSETNNYTNESISSVRREEQYGIQPGAQYYSTQWNQTDLRDNRAQPDDFMLKRRSIQVPEHSGKSFGLGSGRDILYASLGRAKNRYRKEPEPQQDNLYKRHSLADPRQTTYYSNNKEPSSHLYGHLYGQTDKGPVVENSVSGGYPQNLNEDQRSVSHYDVKTAESNNVQHTWQEPPSRTVSATGLEVENINQNKPSLISPFKKGTKKIKSLLNIPEKRDSSPKRKQNSSHKICGSSDTIVSDNTEKQSPTTMSMKSSDSSVLKRTNGRISGPQYNATASTGESSAPRFSTDALHQDGSVKASDRLCSNSQENKRNLGQGTSTTSQWRQEQVRVNRVYSRFEPLCSFETKRTTSGQGSTAPINKADRNSSSLLTRGTTSSDHSNHIAQHTHGHENKLGRFIQRFGNLINKNK</sequence>
<evidence type="ECO:0000256" key="1">
    <source>
        <dbReference type="ARBA" id="ARBA00004245"/>
    </source>
</evidence>
<keyword evidence="3" id="KW-0963">Cytoplasm</keyword>
<dbReference type="InterPro" id="IPR012461">
    <property type="entry name" value="SACK1"/>
</dbReference>
<feature type="compositionally biased region" description="Polar residues" evidence="5">
    <location>
        <begin position="744"/>
        <end position="772"/>
    </location>
</feature>
<dbReference type="GO" id="GO:0005856">
    <property type="term" value="C:cytoskeleton"/>
    <property type="evidence" value="ECO:0007669"/>
    <property type="project" value="UniProtKB-SubCell"/>
</dbReference>
<dbReference type="Gene3D" id="3.30.870.10">
    <property type="entry name" value="Endonuclease Chain A"/>
    <property type="match status" value="1"/>
</dbReference>
<comment type="similarity">
    <text evidence="2">Belongs to the FAM83 family.</text>
</comment>
<dbReference type="Proteomes" id="UP001274896">
    <property type="component" value="Unassembled WGS sequence"/>
</dbReference>
<gene>
    <name evidence="7" type="ORF">QTP70_032651</name>
</gene>
<dbReference type="Pfam" id="PF07894">
    <property type="entry name" value="SACK1"/>
    <property type="match status" value="1"/>
</dbReference>
<feature type="compositionally biased region" description="Polar residues" evidence="5">
    <location>
        <begin position="860"/>
        <end position="869"/>
    </location>
</feature>
<dbReference type="FunFam" id="3.30.870.10:FF:000004">
    <property type="entry name" value="protein FAM83H isoform X2"/>
    <property type="match status" value="1"/>
</dbReference>
<dbReference type="SUPFAM" id="SSF56024">
    <property type="entry name" value="Phospholipase D/nuclease"/>
    <property type="match status" value="1"/>
</dbReference>
<dbReference type="InterPro" id="IPR050944">
    <property type="entry name" value="FAM83"/>
</dbReference>
<dbReference type="PANTHER" id="PTHR16181">
    <property type="entry name" value="PROTEIN FAM83A-RELATED"/>
    <property type="match status" value="1"/>
</dbReference>
<evidence type="ECO:0000256" key="5">
    <source>
        <dbReference type="SAM" id="MobiDB-lite"/>
    </source>
</evidence>
<comment type="caution">
    <text evidence="7">The sequence shown here is derived from an EMBL/GenBank/DDBJ whole genome shotgun (WGS) entry which is preliminary data.</text>
</comment>
<organism evidence="7 8">
    <name type="scientific">Hemibagrus guttatus</name>
    <dbReference type="NCBI Taxonomy" id="175788"/>
    <lineage>
        <taxon>Eukaryota</taxon>
        <taxon>Metazoa</taxon>
        <taxon>Chordata</taxon>
        <taxon>Craniata</taxon>
        <taxon>Vertebrata</taxon>
        <taxon>Euteleostomi</taxon>
        <taxon>Actinopterygii</taxon>
        <taxon>Neopterygii</taxon>
        <taxon>Teleostei</taxon>
        <taxon>Ostariophysi</taxon>
        <taxon>Siluriformes</taxon>
        <taxon>Bagridae</taxon>
        <taxon>Hemibagrus</taxon>
    </lineage>
</organism>
<dbReference type="GO" id="GO:0016020">
    <property type="term" value="C:membrane"/>
    <property type="evidence" value="ECO:0007669"/>
    <property type="project" value="TreeGrafter"/>
</dbReference>
<dbReference type="GO" id="GO:0007165">
    <property type="term" value="P:signal transduction"/>
    <property type="evidence" value="ECO:0007669"/>
    <property type="project" value="TreeGrafter"/>
</dbReference>
<dbReference type="GO" id="GO:0005737">
    <property type="term" value="C:cytoplasm"/>
    <property type="evidence" value="ECO:0007669"/>
    <property type="project" value="TreeGrafter"/>
</dbReference>
<evidence type="ECO:0000256" key="4">
    <source>
        <dbReference type="ARBA" id="ARBA00023212"/>
    </source>
</evidence>
<keyword evidence="8" id="KW-1185">Reference proteome</keyword>
<dbReference type="PANTHER" id="PTHR16181:SF29">
    <property type="entry name" value="PROTEIN FAM83A-RELATED"/>
    <property type="match status" value="1"/>
</dbReference>
<evidence type="ECO:0000313" key="8">
    <source>
        <dbReference type="Proteomes" id="UP001274896"/>
    </source>
</evidence>
<dbReference type="AlphaFoldDB" id="A0AAE0VFJ0"/>
<evidence type="ECO:0000256" key="2">
    <source>
        <dbReference type="ARBA" id="ARBA00006937"/>
    </source>
</evidence>
<evidence type="ECO:0000256" key="3">
    <source>
        <dbReference type="ARBA" id="ARBA00022490"/>
    </source>
</evidence>
<evidence type="ECO:0000259" key="6">
    <source>
        <dbReference type="Pfam" id="PF07894"/>
    </source>
</evidence>
<dbReference type="EMBL" id="JAUCMX010000002">
    <property type="protein sequence ID" value="KAK3554688.1"/>
    <property type="molecule type" value="Genomic_DNA"/>
</dbReference>